<feature type="compositionally biased region" description="Polar residues" evidence="1">
    <location>
        <begin position="278"/>
        <end position="290"/>
    </location>
</feature>
<feature type="region of interest" description="Disordered" evidence="1">
    <location>
        <begin position="209"/>
        <end position="228"/>
    </location>
</feature>
<feature type="region of interest" description="Disordered" evidence="1">
    <location>
        <begin position="272"/>
        <end position="296"/>
    </location>
</feature>
<feature type="region of interest" description="Disordered" evidence="1">
    <location>
        <begin position="28"/>
        <end position="59"/>
    </location>
</feature>
<feature type="region of interest" description="Disordered" evidence="1">
    <location>
        <begin position="78"/>
        <end position="150"/>
    </location>
</feature>
<evidence type="ECO:0000256" key="1">
    <source>
        <dbReference type="SAM" id="MobiDB-lite"/>
    </source>
</evidence>
<keyword evidence="3" id="KW-1185">Reference proteome</keyword>
<accession>A0AA88Y7J3</accession>
<organism evidence="2 3">
    <name type="scientific">Pinctada imbricata</name>
    <name type="common">Atlantic pearl-oyster</name>
    <name type="synonym">Pinctada martensii</name>
    <dbReference type="NCBI Taxonomy" id="66713"/>
    <lineage>
        <taxon>Eukaryota</taxon>
        <taxon>Metazoa</taxon>
        <taxon>Spiralia</taxon>
        <taxon>Lophotrochozoa</taxon>
        <taxon>Mollusca</taxon>
        <taxon>Bivalvia</taxon>
        <taxon>Autobranchia</taxon>
        <taxon>Pteriomorphia</taxon>
        <taxon>Pterioida</taxon>
        <taxon>Pterioidea</taxon>
        <taxon>Pteriidae</taxon>
        <taxon>Pinctada</taxon>
    </lineage>
</organism>
<dbReference type="Proteomes" id="UP001186944">
    <property type="component" value="Unassembled WGS sequence"/>
</dbReference>
<reference evidence="2" key="1">
    <citation type="submission" date="2019-08" db="EMBL/GenBank/DDBJ databases">
        <title>The improved chromosome-level genome for the pearl oyster Pinctada fucata martensii using PacBio sequencing and Hi-C.</title>
        <authorList>
            <person name="Zheng Z."/>
        </authorList>
    </citation>
    <scope>NUCLEOTIDE SEQUENCE</scope>
    <source>
        <strain evidence="2">ZZ-2019</strain>
        <tissue evidence="2">Adductor muscle</tissue>
    </source>
</reference>
<sequence length="608" mass="68793">MKLLDQIENKSAHQYKVCQECKHLFRPWPKKKEISETPDKSVKDNDTEEKLENKLTQQEQEELAIMDKLLNKAQKVQEKLKKKEETSNDKSEAKTKEVVADSTDVRDDTKKILNPSNHRCNGIISSKDDKDTPGNPQSIDRGVTKTASQQVRPAMKLNKAANMGSSKTLQNKVFNVTRKQTDVKSAGKRTASAHVKAPFQTNATLTVPKRSSTQQAMVTGRRPASARNKAPIKTATVVKKSSVPSKLKPVEQCSEKCKNTDNEIISVKPSEMLHENQTENPSRTEMTANEESIHSDDQVVSYRSTDNSVAENVTDKLGKMKVAADKEITNAVKAVQEHPVEKPFCLKSHGQNLKIPVKLRKCCATNDGLRKKLYMQRVTKKVDAPHKGKCFVDKLESMFTDPEVLNTARQFRDLLNSYVNLTNLFQSLQLDSLSEDSSVHEVLRARKIMEMILTCFSEIEEARLSIKTSVQSGDNFKRSQTSFESMLLKLIDDTMSGVPSCWLQSGVTSVTEVPLPLHGGVIQYRSHRDLQKYRRLLFQVQYQALQCHMMDYYKREFLPLLQSLDPSSSEYLHVLRSIYSLLSDGKSFMVVVKDTFQELEDSVIDTES</sequence>
<gene>
    <name evidence="2" type="ORF">FSP39_015698</name>
</gene>
<feature type="compositionally biased region" description="Basic and acidic residues" evidence="1">
    <location>
        <begin position="30"/>
        <end position="53"/>
    </location>
</feature>
<proteinExistence type="predicted"/>
<evidence type="ECO:0000313" key="2">
    <source>
        <dbReference type="EMBL" id="KAK3090916.1"/>
    </source>
</evidence>
<comment type="caution">
    <text evidence="2">The sequence shown here is derived from an EMBL/GenBank/DDBJ whole genome shotgun (WGS) entry which is preliminary data.</text>
</comment>
<name>A0AA88Y7J3_PINIB</name>
<dbReference type="EMBL" id="VSWD01000010">
    <property type="protein sequence ID" value="KAK3090916.1"/>
    <property type="molecule type" value="Genomic_DNA"/>
</dbReference>
<protein>
    <submittedName>
        <fullName evidence="2">Uncharacterized protein</fullName>
    </submittedName>
</protein>
<feature type="compositionally biased region" description="Basic and acidic residues" evidence="1">
    <location>
        <begin position="78"/>
        <end position="111"/>
    </location>
</feature>
<evidence type="ECO:0000313" key="3">
    <source>
        <dbReference type="Proteomes" id="UP001186944"/>
    </source>
</evidence>
<dbReference type="AlphaFoldDB" id="A0AA88Y7J3"/>